<keyword evidence="1" id="KW-0812">Transmembrane</keyword>
<dbReference type="RefSeq" id="WP_146146641.1">
    <property type="nucleotide sequence ID" value="NZ_PYGD01000001.1"/>
</dbReference>
<dbReference type="AlphaFoldDB" id="A0A2P8DB55"/>
<keyword evidence="1" id="KW-1133">Transmembrane helix</keyword>
<organism evidence="2 3">
    <name type="scientific">Taibaiella chishuiensis</name>
    <dbReference type="NCBI Taxonomy" id="1434707"/>
    <lineage>
        <taxon>Bacteria</taxon>
        <taxon>Pseudomonadati</taxon>
        <taxon>Bacteroidota</taxon>
        <taxon>Chitinophagia</taxon>
        <taxon>Chitinophagales</taxon>
        <taxon>Chitinophagaceae</taxon>
        <taxon>Taibaiella</taxon>
    </lineage>
</organism>
<sequence length="374" mass="41328">MKQSLVNATLPPGEKEMTMKELILNLKDWLAYLLRKWFIILPVIIIGAICGFFYSKNATIKYQANCTFVLDLGNNGGGSAGGLASLVGMGDKTADLFNDVKNIVWLYTTRRMIENTLFTAVKDGKGKNRLLIDWFMEESKILKTTFKKYPEFANIKFVPGVNYDSLNLVQSTLVGACVGTVSGAKYLQVSETKKTQNIVSVSFTSKDELFSKAFTETLVATVNKFYIETKTKKAREELAVLQAKADSFRNQMDASIYQTASAVDYTPNPNPMHSVLRVEPQKKQIDVQVSSTIYTQLMQNLELSKVSLAKATPLIQVVDSPSLPLNIITIGLVKGLALGILISAFLVIGTLVAMRYYKIIMTEAALKAQDKPAA</sequence>
<evidence type="ECO:0000256" key="1">
    <source>
        <dbReference type="SAM" id="Phobius"/>
    </source>
</evidence>
<dbReference type="EMBL" id="PYGD01000001">
    <property type="protein sequence ID" value="PSK94441.1"/>
    <property type="molecule type" value="Genomic_DNA"/>
</dbReference>
<gene>
    <name evidence="2" type="ORF">B0I18_101597</name>
</gene>
<keyword evidence="1" id="KW-0472">Membrane</keyword>
<dbReference type="PANTHER" id="PTHR32309">
    <property type="entry name" value="TYROSINE-PROTEIN KINASE"/>
    <property type="match status" value="1"/>
</dbReference>
<name>A0A2P8DB55_9BACT</name>
<protein>
    <recommendedName>
        <fullName evidence="4">Subunit length determinant protein</fullName>
    </recommendedName>
</protein>
<dbReference type="PANTHER" id="PTHR32309:SF31">
    <property type="entry name" value="CAPSULAR EXOPOLYSACCHARIDE FAMILY"/>
    <property type="match status" value="1"/>
</dbReference>
<feature type="transmembrane region" description="Helical" evidence="1">
    <location>
        <begin position="37"/>
        <end position="55"/>
    </location>
</feature>
<dbReference type="OrthoDB" id="745212at2"/>
<comment type="caution">
    <text evidence="2">The sequence shown here is derived from an EMBL/GenBank/DDBJ whole genome shotgun (WGS) entry which is preliminary data.</text>
</comment>
<feature type="transmembrane region" description="Helical" evidence="1">
    <location>
        <begin position="336"/>
        <end position="357"/>
    </location>
</feature>
<evidence type="ECO:0000313" key="2">
    <source>
        <dbReference type="EMBL" id="PSK94441.1"/>
    </source>
</evidence>
<dbReference type="Proteomes" id="UP000240572">
    <property type="component" value="Unassembled WGS sequence"/>
</dbReference>
<proteinExistence type="predicted"/>
<accession>A0A2P8DB55</accession>
<evidence type="ECO:0008006" key="4">
    <source>
        <dbReference type="Google" id="ProtNLM"/>
    </source>
</evidence>
<keyword evidence="3" id="KW-1185">Reference proteome</keyword>
<dbReference type="InterPro" id="IPR050445">
    <property type="entry name" value="Bact_polysacc_biosynth/exp"/>
</dbReference>
<evidence type="ECO:0000313" key="3">
    <source>
        <dbReference type="Proteomes" id="UP000240572"/>
    </source>
</evidence>
<reference evidence="2 3" key="1">
    <citation type="submission" date="2018-03" db="EMBL/GenBank/DDBJ databases">
        <title>Genomic Encyclopedia of Type Strains, Phase III (KMG-III): the genomes of soil and plant-associated and newly described type strains.</title>
        <authorList>
            <person name="Whitman W."/>
        </authorList>
    </citation>
    <scope>NUCLEOTIDE SEQUENCE [LARGE SCALE GENOMIC DNA]</scope>
    <source>
        <strain evidence="2 3">CGMCC 1.12700</strain>
    </source>
</reference>